<evidence type="ECO:0000256" key="2">
    <source>
        <dbReference type="SAM" id="MobiDB-lite"/>
    </source>
</evidence>
<dbReference type="AlphaFoldDB" id="A0A0V0QBQ1"/>
<dbReference type="OrthoDB" id="291360at2759"/>
<sequence>MNKETQIIQIKVKNYQNGIYQGQFNTQQEKIQGEGIFFWNTGDFYAGQWENNKMQGLGIYISRQNIIYKGSFQNGTLQGLGELIMPTGRVQKGFWKQGKLQNLNSNQEELNISQYFEKFKIKENPYLIDSILQLNLKFYSFQQDYIVIGDSKIRNQNQQNSQQDNLENQKISGIGAIINNSDFKISIGLFQNGELNGRGRIIFESGDIYDGFLQNNQFNGPGVYYNSKDKIHFYGAFQDNQIKEIFMKTQAQQFLTILQVRQDQNLILDYDKVFNNKLFSQKQYGDSENQSQKLQQQKQIFPLRIDISLKQEIDKDNSLYNNTQRKIYAQKPLFQDFQQITSILHRNKQFNYIMQKFDGTKFCDIQFNNIEYQVQKNHQDHQQQTNNNNNNNLNIDQKYPSELQNNIITIKGSQQYQEKRRISKELQIKLIFQSKNRNKQPIKQIK</sequence>
<dbReference type="PANTHER" id="PTHR46917:SF1">
    <property type="entry name" value="MORN REPEAT-CONTAINING PROTEIN 2"/>
    <property type="match status" value="1"/>
</dbReference>
<dbReference type="SUPFAM" id="SSF82185">
    <property type="entry name" value="Histone H3 K4-specific methyltransferase SET7/9 N-terminal domain"/>
    <property type="match status" value="2"/>
</dbReference>
<dbReference type="InterPro" id="IPR003409">
    <property type="entry name" value="MORN"/>
</dbReference>
<dbReference type="Gene3D" id="2.20.110.10">
    <property type="entry name" value="Histone H3 K4-specific methyltransferase SET7/9 N-terminal domain"/>
    <property type="match status" value="2"/>
</dbReference>
<organism evidence="3 4">
    <name type="scientific">Pseudocohnilembus persalinus</name>
    <name type="common">Ciliate</name>
    <dbReference type="NCBI Taxonomy" id="266149"/>
    <lineage>
        <taxon>Eukaryota</taxon>
        <taxon>Sar</taxon>
        <taxon>Alveolata</taxon>
        <taxon>Ciliophora</taxon>
        <taxon>Intramacronucleata</taxon>
        <taxon>Oligohymenophorea</taxon>
        <taxon>Scuticociliatia</taxon>
        <taxon>Philasterida</taxon>
        <taxon>Pseudocohnilembidae</taxon>
        <taxon>Pseudocohnilembus</taxon>
    </lineage>
</organism>
<reference evidence="3 4" key="1">
    <citation type="journal article" date="2015" name="Sci. Rep.">
        <title>Genome of the facultative scuticociliatosis pathogen Pseudocohnilembus persalinus provides insight into its virulence through horizontal gene transfer.</title>
        <authorList>
            <person name="Xiong J."/>
            <person name="Wang G."/>
            <person name="Cheng J."/>
            <person name="Tian M."/>
            <person name="Pan X."/>
            <person name="Warren A."/>
            <person name="Jiang C."/>
            <person name="Yuan D."/>
            <person name="Miao W."/>
        </authorList>
    </citation>
    <scope>NUCLEOTIDE SEQUENCE [LARGE SCALE GENOMIC DNA]</scope>
    <source>
        <strain evidence="3">36N120E</strain>
    </source>
</reference>
<keyword evidence="1" id="KW-0677">Repeat</keyword>
<name>A0A0V0QBQ1_PSEPJ</name>
<dbReference type="Proteomes" id="UP000054937">
    <property type="component" value="Unassembled WGS sequence"/>
</dbReference>
<dbReference type="PANTHER" id="PTHR46917">
    <property type="entry name" value="MORN REPEAT-CONTAINING PROTEIN 2"/>
    <property type="match status" value="1"/>
</dbReference>
<dbReference type="EMBL" id="LDAU01000205">
    <property type="protein sequence ID" value="KRW99676.1"/>
    <property type="molecule type" value="Genomic_DNA"/>
</dbReference>
<feature type="compositionally biased region" description="Low complexity" evidence="2">
    <location>
        <begin position="382"/>
        <end position="397"/>
    </location>
</feature>
<comment type="caution">
    <text evidence="3">The sequence shown here is derived from an EMBL/GenBank/DDBJ whole genome shotgun (WGS) entry which is preliminary data.</text>
</comment>
<evidence type="ECO:0000313" key="4">
    <source>
        <dbReference type="Proteomes" id="UP000054937"/>
    </source>
</evidence>
<accession>A0A0V0QBQ1</accession>
<dbReference type="InParanoid" id="A0A0V0QBQ1"/>
<gene>
    <name evidence="3" type="ORF">PPERSA_03477</name>
</gene>
<dbReference type="SMART" id="SM00698">
    <property type="entry name" value="MORN"/>
    <property type="match status" value="4"/>
</dbReference>
<keyword evidence="4" id="KW-1185">Reference proteome</keyword>
<protein>
    <recommendedName>
        <fullName evidence="5">MORN motif</fullName>
    </recommendedName>
</protein>
<dbReference type="Pfam" id="PF02493">
    <property type="entry name" value="MORN"/>
    <property type="match status" value="4"/>
</dbReference>
<proteinExistence type="predicted"/>
<feature type="region of interest" description="Disordered" evidence="2">
    <location>
        <begin position="376"/>
        <end position="397"/>
    </location>
</feature>
<evidence type="ECO:0000256" key="1">
    <source>
        <dbReference type="ARBA" id="ARBA00022737"/>
    </source>
</evidence>
<evidence type="ECO:0000313" key="3">
    <source>
        <dbReference type="EMBL" id="KRW99676.1"/>
    </source>
</evidence>
<dbReference type="InterPro" id="IPR052849">
    <property type="entry name" value="MORN_repeat_protein"/>
</dbReference>
<evidence type="ECO:0008006" key="5">
    <source>
        <dbReference type="Google" id="ProtNLM"/>
    </source>
</evidence>